<reference evidence="2" key="1">
    <citation type="submission" date="2016-10" db="EMBL/GenBank/DDBJ databases">
        <authorList>
            <person name="Varghese N."/>
            <person name="Submissions S."/>
        </authorList>
    </citation>
    <scope>NUCLEOTIDE SEQUENCE [LARGE SCALE GENOMIC DNA]</scope>
    <source>
        <strain evidence="2">DSM 19083</strain>
    </source>
</reference>
<dbReference type="Proteomes" id="UP000198520">
    <property type="component" value="Unassembled WGS sequence"/>
</dbReference>
<sequence length="127" mass="13702">MSITAKIGSMVSAALASQDEVAAREERTSAAQLGTTAVGDCPERAAVRVSGVIRSVVLRPTDRVQAVEAELYDGSGSLDLVWLGRHRIAGIEPGRRVVVDGFVCARDGRRVIYNPRYELFARSEDAE</sequence>
<keyword evidence="2" id="KW-1185">Reference proteome</keyword>
<protein>
    <submittedName>
        <fullName evidence="1">ATP-dependent DNA helicase RecG</fullName>
    </submittedName>
</protein>
<dbReference type="GO" id="GO:0004386">
    <property type="term" value="F:helicase activity"/>
    <property type="evidence" value="ECO:0007669"/>
    <property type="project" value="UniProtKB-KW"/>
</dbReference>
<keyword evidence="1" id="KW-0547">Nucleotide-binding</keyword>
<accession>A0A1I2FQU7</accession>
<dbReference type="AlphaFoldDB" id="A0A1I2FQU7"/>
<dbReference type="RefSeq" id="WP_229828528.1">
    <property type="nucleotide sequence ID" value="NZ_BNAN01000002.1"/>
</dbReference>
<dbReference type="InterPro" id="IPR012340">
    <property type="entry name" value="NA-bd_OB-fold"/>
</dbReference>
<evidence type="ECO:0000313" key="2">
    <source>
        <dbReference type="Proteomes" id="UP000198520"/>
    </source>
</evidence>
<keyword evidence="1" id="KW-0347">Helicase</keyword>
<keyword evidence="1" id="KW-0067">ATP-binding</keyword>
<organism evidence="1 2">
    <name type="scientific">Flavimobilis marinus</name>
    <dbReference type="NCBI Taxonomy" id="285351"/>
    <lineage>
        <taxon>Bacteria</taxon>
        <taxon>Bacillati</taxon>
        <taxon>Actinomycetota</taxon>
        <taxon>Actinomycetes</taxon>
        <taxon>Micrococcales</taxon>
        <taxon>Jonesiaceae</taxon>
        <taxon>Flavimobilis</taxon>
    </lineage>
</organism>
<dbReference type="CDD" id="cd04488">
    <property type="entry name" value="RecG_wedge_OBF"/>
    <property type="match status" value="1"/>
</dbReference>
<name>A0A1I2FQU7_9MICO</name>
<dbReference type="STRING" id="285351.SAMN04488035_1425"/>
<dbReference type="EMBL" id="FONZ01000002">
    <property type="protein sequence ID" value="SFF06841.1"/>
    <property type="molecule type" value="Genomic_DNA"/>
</dbReference>
<keyword evidence="1" id="KW-0378">Hydrolase</keyword>
<gene>
    <name evidence="1" type="ORF">SAMN04488035_1425</name>
</gene>
<proteinExistence type="predicted"/>
<dbReference type="Gene3D" id="2.40.50.140">
    <property type="entry name" value="Nucleic acid-binding proteins"/>
    <property type="match status" value="1"/>
</dbReference>
<evidence type="ECO:0000313" key="1">
    <source>
        <dbReference type="EMBL" id="SFF06841.1"/>
    </source>
</evidence>